<evidence type="ECO:0000313" key="3">
    <source>
        <dbReference type="Proteomes" id="UP000199533"/>
    </source>
</evidence>
<keyword evidence="3" id="KW-1185">Reference proteome</keyword>
<dbReference type="RefSeq" id="WP_090697877.1">
    <property type="nucleotide sequence ID" value="NZ_FOSP01000006.1"/>
</dbReference>
<dbReference type="AlphaFoldDB" id="A0A1I3ZF73"/>
<evidence type="ECO:0000313" key="2">
    <source>
        <dbReference type="EMBL" id="SFK42798.1"/>
    </source>
</evidence>
<dbReference type="Proteomes" id="UP000199533">
    <property type="component" value="Unassembled WGS sequence"/>
</dbReference>
<dbReference type="OrthoDB" id="8544911at2"/>
<dbReference type="InterPro" id="IPR013424">
    <property type="entry name" value="Ice-binding_C"/>
</dbReference>
<proteinExistence type="predicted"/>
<dbReference type="EMBL" id="FOSP01000006">
    <property type="protein sequence ID" value="SFK42798.1"/>
    <property type="molecule type" value="Genomic_DNA"/>
</dbReference>
<evidence type="ECO:0000259" key="1">
    <source>
        <dbReference type="Pfam" id="PF07589"/>
    </source>
</evidence>
<dbReference type="Pfam" id="PF07589">
    <property type="entry name" value="PEP-CTERM"/>
    <property type="match status" value="1"/>
</dbReference>
<feature type="domain" description="Ice-binding protein C-terminal" evidence="1">
    <location>
        <begin position="228"/>
        <end position="252"/>
    </location>
</feature>
<accession>A0A1I3ZF73</accession>
<protein>
    <submittedName>
        <fullName evidence="2">PEP-CTERM protein-sorting domain-containing protein</fullName>
    </submittedName>
</protein>
<name>A0A1I3ZF73_9PROT</name>
<organism evidence="2 3">
    <name type="scientific">Nitrosomonas aestuarii</name>
    <dbReference type="NCBI Taxonomy" id="52441"/>
    <lineage>
        <taxon>Bacteria</taxon>
        <taxon>Pseudomonadati</taxon>
        <taxon>Pseudomonadota</taxon>
        <taxon>Betaproteobacteria</taxon>
        <taxon>Nitrosomonadales</taxon>
        <taxon>Nitrosomonadaceae</taxon>
        <taxon>Nitrosomonas</taxon>
    </lineage>
</organism>
<dbReference type="NCBIfam" id="TIGR02595">
    <property type="entry name" value="PEP_CTERM"/>
    <property type="match status" value="1"/>
</dbReference>
<reference evidence="3" key="1">
    <citation type="submission" date="2016-10" db="EMBL/GenBank/DDBJ databases">
        <authorList>
            <person name="Varghese N."/>
            <person name="Submissions S."/>
        </authorList>
    </citation>
    <scope>NUCLEOTIDE SEQUENCE [LARGE SCALE GENOMIC DNA]</scope>
    <source>
        <strain evidence="3">Nm69</strain>
    </source>
</reference>
<sequence>MTITTVLIKFTKSFITFLFISVLGINASQATLMLRITDTPLTGAPTVITATDQITTGGASTTPDNSPGILGLLSTSFSTPNFFLTASSGVSKPLPPNTNTQADLFLRELAVSSANGGTLTIEISDNDFMLDGLGVNGFLSAGIEGRLGTNPLNTVEVNYFYNTSNLNFDTVGATTLGNGIFSGGYGFNGSYGRIAVNDINQPFSITQIIKIHLEPNFQIMSFESGLQAVPEPDTLFLVGLGLSALIFAARRRNKQQEPFI</sequence>
<gene>
    <name evidence="2" type="ORF">SAMN05216302_100666</name>
</gene>